<organism evidence="1 2">
    <name type="scientific">Cichorium intybus</name>
    <name type="common">Chicory</name>
    <dbReference type="NCBI Taxonomy" id="13427"/>
    <lineage>
        <taxon>Eukaryota</taxon>
        <taxon>Viridiplantae</taxon>
        <taxon>Streptophyta</taxon>
        <taxon>Embryophyta</taxon>
        <taxon>Tracheophyta</taxon>
        <taxon>Spermatophyta</taxon>
        <taxon>Magnoliopsida</taxon>
        <taxon>eudicotyledons</taxon>
        <taxon>Gunneridae</taxon>
        <taxon>Pentapetalae</taxon>
        <taxon>asterids</taxon>
        <taxon>campanulids</taxon>
        <taxon>Asterales</taxon>
        <taxon>Asteraceae</taxon>
        <taxon>Cichorioideae</taxon>
        <taxon>Cichorieae</taxon>
        <taxon>Cichoriinae</taxon>
        <taxon>Cichorium</taxon>
    </lineage>
</organism>
<sequence>MKECPKYTIWHWNELKTHCTMDKAFKCHDRGVLSGNVCTLQYGNMESTSPKTLFFVLFAKTLRPRKFNHPINPEKYQIPPIFSS</sequence>
<evidence type="ECO:0000313" key="1">
    <source>
        <dbReference type="EMBL" id="KAI3766512.1"/>
    </source>
</evidence>
<dbReference type="EMBL" id="CM042011">
    <property type="protein sequence ID" value="KAI3766512.1"/>
    <property type="molecule type" value="Genomic_DNA"/>
</dbReference>
<gene>
    <name evidence="1" type="ORF">L2E82_16575</name>
</gene>
<name>A0ACB9F786_CICIN</name>
<proteinExistence type="predicted"/>
<accession>A0ACB9F786</accession>
<comment type="caution">
    <text evidence="1">The sequence shown here is derived from an EMBL/GenBank/DDBJ whole genome shotgun (WGS) entry which is preliminary data.</text>
</comment>
<reference evidence="1 2" key="2">
    <citation type="journal article" date="2022" name="Mol. Ecol. Resour.">
        <title>The genomes of chicory, endive, great burdock and yacon provide insights into Asteraceae paleo-polyploidization history and plant inulin production.</title>
        <authorList>
            <person name="Fan W."/>
            <person name="Wang S."/>
            <person name="Wang H."/>
            <person name="Wang A."/>
            <person name="Jiang F."/>
            <person name="Liu H."/>
            <person name="Zhao H."/>
            <person name="Xu D."/>
            <person name="Zhang Y."/>
        </authorList>
    </citation>
    <scope>NUCLEOTIDE SEQUENCE [LARGE SCALE GENOMIC DNA]</scope>
    <source>
        <strain evidence="2">cv. Punajuju</strain>
        <tissue evidence="1">Leaves</tissue>
    </source>
</reference>
<reference evidence="2" key="1">
    <citation type="journal article" date="2022" name="Mol. Ecol. Resour.">
        <title>The genomes of chicory, endive, great burdock and yacon provide insights into Asteraceae palaeo-polyploidization history and plant inulin production.</title>
        <authorList>
            <person name="Fan W."/>
            <person name="Wang S."/>
            <person name="Wang H."/>
            <person name="Wang A."/>
            <person name="Jiang F."/>
            <person name="Liu H."/>
            <person name="Zhao H."/>
            <person name="Xu D."/>
            <person name="Zhang Y."/>
        </authorList>
    </citation>
    <scope>NUCLEOTIDE SEQUENCE [LARGE SCALE GENOMIC DNA]</scope>
    <source>
        <strain evidence="2">cv. Punajuju</strain>
    </source>
</reference>
<keyword evidence="2" id="KW-1185">Reference proteome</keyword>
<dbReference type="Proteomes" id="UP001055811">
    <property type="component" value="Linkage Group LG03"/>
</dbReference>
<evidence type="ECO:0000313" key="2">
    <source>
        <dbReference type="Proteomes" id="UP001055811"/>
    </source>
</evidence>
<protein>
    <submittedName>
        <fullName evidence="1">Uncharacterized protein</fullName>
    </submittedName>
</protein>